<reference evidence="9 10" key="1">
    <citation type="submission" date="2016-10" db="EMBL/GenBank/DDBJ databases">
        <authorList>
            <person name="de Groot N.N."/>
        </authorList>
    </citation>
    <scope>NUCLEOTIDE SEQUENCE [LARGE SCALE GENOMIC DNA]</scope>
    <source>
        <strain evidence="9 10">DSM 16859</strain>
    </source>
</reference>
<dbReference type="InterPro" id="IPR032818">
    <property type="entry name" value="DedA-like"/>
</dbReference>
<dbReference type="EMBL" id="FOGZ01000034">
    <property type="protein sequence ID" value="SES03054.1"/>
    <property type="molecule type" value="Genomic_DNA"/>
</dbReference>
<gene>
    <name evidence="9" type="ORF">SAMN05443377_13412</name>
</gene>
<keyword evidence="5 7" id="KW-1133">Transmembrane helix</keyword>
<evidence type="ECO:0000256" key="1">
    <source>
        <dbReference type="ARBA" id="ARBA00004651"/>
    </source>
</evidence>
<keyword evidence="6 7" id="KW-0472">Membrane</keyword>
<keyword evidence="3 7" id="KW-1003">Cell membrane</keyword>
<sequence>MPWRQKPGRADFACLAWMGVLGVVSMAMLPVRAWLLGSPDRIPLLVALTGSRSGTVSLGALVHTGQYSVVWGVGQLIVHLPWIVPVIAGTIMSCKFDWVYWWAGKLWGRGMIEVWAGKSPRARHRYERMERWAAKMGWLGIVIAYLPIPLPLMPVVFVLAGASGMSVKRFMALDLTVCLAWLLGFVALGAAGGAPVETALGIYAKVANFVTIALIVAIVAWTFVRSSKKTRTPAKN</sequence>
<feature type="transmembrane region" description="Helical" evidence="7">
    <location>
        <begin position="172"/>
        <end position="196"/>
    </location>
</feature>
<keyword evidence="10" id="KW-1185">Reference proteome</keyword>
<evidence type="ECO:0000259" key="8">
    <source>
        <dbReference type="Pfam" id="PF09335"/>
    </source>
</evidence>
<dbReference type="Pfam" id="PF09335">
    <property type="entry name" value="VTT_dom"/>
    <property type="match status" value="1"/>
</dbReference>
<name>A0A1H9U1M3_9ACTN</name>
<keyword evidence="4 7" id="KW-0812">Transmembrane</keyword>
<evidence type="ECO:0000313" key="10">
    <source>
        <dbReference type="Proteomes" id="UP000198815"/>
    </source>
</evidence>
<dbReference type="PANTHER" id="PTHR30353:SF15">
    <property type="entry name" value="INNER MEMBRANE PROTEIN YABI"/>
    <property type="match status" value="1"/>
</dbReference>
<feature type="transmembrane region" description="Helical" evidence="7">
    <location>
        <begin position="202"/>
        <end position="224"/>
    </location>
</feature>
<evidence type="ECO:0000256" key="7">
    <source>
        <dbReference type="RuleBase" id="RU367016"/>
    </source>
</evidence>
<comment type="subcellular location">
    <subcellularLocation>
        <location evidence="1 7">Cell membrane</location>
        <topology evidence="1 7">Multi-pass membrane protein</topology>
    </subcellularLocation>
</comment>
<dbReference type="STRING" id="64702.SAMN05443377_13412"/>
<dbReference type="OrthoDB" id="3727474at2"/>
<dbReference type="GO" id="GO:0005886">
    <property type="term" value="C:plasma membrane"/>
    <property type="evidence" value="ECO:0007669"/>
    <property type="project" value="UniProtKB-SubCell"/>
</dbReference>
<dbReference type="AlphaFoldDB" id="A0A1H9U1M3"/>
<proteinExistence type="inferred from homology"/>
<comment type="similarity">
    <text evidence="2 7">Belongs to the DedA family.</text>
</comment>
<feature type="transmembrane region" description="Helical" evidence="7">
    <location>
        <begin position="12"/>
        <end position="36"/>
    </location>
</feature>
<organism evidence="9 10">
    <name type="scientific">Propionibacterium cyclohexanicum</name>
    <dbReference type="NCBI Taxonomy" id="64702"/>
    <lineage>
        <taxon>Bacteria</taxon>
        <taxon>Bacillati</taxon>
        <taxon>Actinomycetota</taxon>
        <taxon>Actinomycetes</taxon>
        <taxon>Propionibacteriales</taxon>
        <taxon>Propionibacteriaceae</taxon>
        <taxon>Propionibacterium</taxon>
    </lineage>
</organism>
<feature type="domain" description="VTT" evidence="8">
    <location>
        <begin position="81"/>
        <end position="190"/>
    </location>
</feature>
<evidence type="ECO:0000256" key="5">
    <source>
        <dbReference type="ARBA" id="ARBA00022989"/>
    </source>
</evidence>
<feature type="transmembrane region" description="Helical" evidence="7">
    <location>
        <begin position="69"/>
        <end position="92"/>
    </location>
</feature>
<evidence type="ECO:0000256" key="3">
    <source>
        <dbReference type="ARBA" id="ARBA00022475"/>
    </source>
</evidence>
<dbReference type="PANTHER" id="PTHR30353">
    <property type="entry name" value="INNER MEMBRANE PROTEIN DEDA-RELATED"/>
    <property type="match status" value="1"/>
</dbReference>
<evidence type="ECO:0000256" key="4">
    <source>
        <dbReference type="ARBA" id="ARBA00022692"/>
    </source>
</evidence>
<evidence type="ECO:0000256" key="2">
    <source>
        <dbReference type="ARBA" id="ARBA00010792"/>
    </source>
</evidence>
<dbReference type="Proteomes" id="UP000198815">
    <property type="component" value="Unassembled WGS sequence"/>
</dbReference>
<dbReference type="InterPro" id="IPR032816">
    <property type="entry name" value="VTT_dom"/>
</dbReference>
<evidence type="ECO:0000256" key="6">
    <source>
        <dbReference type="ARBA" id="ARBA00023136"/>
    </source>
</evidence>
<feature type="transmembrane region" description="Helical" evidence="7">
    <location>
        <begin position="136"/>
        <end position="160"/>
    </location>
</feature>
<evidence type="ECO:0000313" key="9">
    <source>
        <dbReference type="EMBL" id="SES03054.1"/>
    </source>
</evidence>
<protein>
    <submittedName>
        <fullName evidence="9">Membrane protein DedA, SNARE-associated domain</fullName>
    </submittedName>
</protein>
<accession>A0A1H9U1M3</accession>